<protein>
    <submittedName>
        <fullName evidence="2">Uncharacterized protein</fullName>
    </submittedName>
</protein>
<sequence>MVYFVCTLYKQITGTFSPSLSPCHLWSQERWQTTQRYPNHCKTEQEREGCTEEKGQAEQIGHPPFWSRQEQW</sequence>
<dbReference type="EMBL" id="KY684108">
    <property type="protein sequence ID" value="ARF11279.1"/>
    <property type="molecule type" value="Genomic_DNA"/>
</dbReference>
<proteinExistence type="predicted"/>
<organism evidence="2">
    <name type="scientific">Klosneuvirus KNV1</name>
    <dbReference type="NCBI Taxonomy" id="1977640"/>
    <lineage>
        <taxon>Viruses</taxon>
        <taxon>Varidnaviria</taxon>
        <taxon>Bamfordvirae</taxon>
        <taxon>Nucleocytoviricota</taxon>
        <taxon>Megaviricetes</taxon>
        <taxon>Imitervirales</taxon>
        <taxon>Mimiviridae</taxon>
        <taxon>Klosneuvirinae</taxon>
        <taxon>Klosneuvirus</taxon>
    </lineage>
</organism>
<evidence type="ECO:0000256" key="1">
    <source>
        <dbReference type="SAM" id="MobiDB-lite"/>
    </source>
</evidence>
<evidence type="ECO:0000313" key="2">
    <source>
        <dbReference type="EMBL" id="ARF11279.1"/>
    </source>
</evidence>
<reference evidence="2" key="1">
    <citation type="journal article" date="2017" name="Science">
        <title>Giant viruses with an expanded complement of translation system components.</title>
        <authorList>
            <person name="Schulz F."/>
            <person name="Yutin N."/>
            <person name="Ivanova N.N."/>
            <person name="Ortega D.R."/>
            <person name="Lee T.K."/>
            <person name="Vierheilig J."/>
            <person name="Daims H."/>
            <person name="Horn M."/>
            <person name="Wagner M."/>
            <person name="Jensen G.J."/>
            <person name="Kyrpides N.C."/>
            <person name="Koonin E.V."/>
            <person name="Woyke T."/>
        </authorList>
    </citation>
    <scope>NUCLEOTIDE SEQUENCE</scope>
    <source>
        <strain evidence="2">KNV1</strain>
    </source>
</reference>
<name>A0A1V0SHS4_9VIRU</name>
<accession>A0A1V0SHS4</accession>
<feature type="region of interest" description="Disordered" evidence="1">
    <location>
        <begin position="48"/>
        <end position="72"/>
    </location>
</feature>
<gene>
    <name evidence="2" type="ORF">Klosneuvirus_1_136</name>
</gene>